<protein>
    <submittedName>
        <fullName evidence="1">Uncharacterized protein</fullName>
    </submittedName>
</protein>
<name>A0A381YKR0_9ZZZZ</name>
<dbReference type="EMBL" id="UINC01018460">
    <property type="protein sequence ID" value="SVA77560.1"/>
    <property type="molecule type" value="Genomic_DNA"/>
</dbReference>
<accession>A0A381YKR0</accession>
<dbReference type="AlphaFoldDB" id="A0A381YKR0"/>
<gene>
    <name evidence="1" type="ORF">METZ01_LOCUS130414</name>
</gene>
<sequence length="353" mass="40490">MKKIKSEQNVILTDSLNKLWQTAIKLEQSTNIPQELDAVEGRRFLLRILSASVDSFVEYIDANRPAFRHSESAHRKMFGDCPDADYLQAPIDLRDGRSYTVKGQIPKDTLYVGVMLYGRGGQMGNRLTDEELNMDDEGNFELLISADPKKNPDLLGEGDEPLVMVRQYYTDRKIQPAVTLEIELMDDVPTLTPLDPSWLAKRIELSRRMLGSIFARTLDAYQRVANFPENTFVDVPVDLLFPTPDNSYRICWYELNHDQVIIVRGTLPKARYFSFTLYNVWLESYDYTQHPVILNHKQIELDEEGRFEIYVAGKKAGFANWMDTAGHNSGYLVARSLLLEGTHPKFEVQVIKS</sequence>
<proteinExistence type="predicted"/>
<organism evidence="1">
    <name type="scientific">marine metagenome</name>
    <dbReference type="NCBI Taxonomy" id="408172"/>
    <lineage>
        <taxon>unclassified sequences</taxon>
        <taxon>metagenomes</taxon>
        <taxon>ecological metagenomes</taxon>
    </lineage>
</organism>
<reference evidence="1" key="1">
    <citation type="submission" date="2018-05" db="EMBL/GenBank/DDBJ databases">
        <authorList>
            <person name="Lanie J.A."/>
            <person name="Ng W.-L."/>
            <person name="Kazmierczak K.M."/>
            <person name="Andrzejewski T.M."/>
            <person name="Davidsen T.M."/>
            <person name="Wayne K.J."/>
            <person name="Tettelin H."/>
            <person name="Glass J.I."/>
            <person name="Rusch D."/>
            <person name="Podicherti R."/>
            <person name="Tsui H.-C.T."/>
            <person name="Winkler M.E."/>
        </authorList>
    </citation>
    <scope>NUCLEOTIDE SEQUENCE</scope>
</reference>
<evidence type="ECO:0000313" key="1">
    <source>
        <dbReference type="EMBL" id="SVA77560.1"/>
    </source>
</evidence>